<keyword evidence="2" id="KW-1185">Reference proteome</keyword>
<gene>
    <name evidence="1" type="ORF">CEPIT_LOCUS25818</name>
</gene>
<protein>
    <submittedName>
        <fullName evidence="1">Uncharacterized protein</fullName>
    </submittedName>
</protein>
<dbReference type="Proteomes" id="UP001152523">
    <property type="component" value="Unassembled WGS sequence"/>
</dbReference>
<dbReference type="EMBL" id="CAMAPF010000933">
    <property type="protein sequence ID" value="CAH9124222.1"/>
    <property type="molecule type" value="Genomic_DNA"/>
</dbReference>
<evidence type="ECO:0000313" key="1">
    <source>
        <dbReference type="EMBL" id="CAH9124222.1"/>
    </source>
</evidence>
<dbReference type="AlphaFoldDB" id="A0AAV0EK36"/>
<reference evidence="1" key="1">
    <citation type="submission" date="2022-07" db="EMBL/GenBank/DDBJ databases">
        <authorList>
            <person name="Macas J."/>
            <person name="Novak P."/>
            <person name="Neumann P."/>
        </authorList>
    </citation>
    <scope>NUCLEOTIDE SEQUENCE</scope>
</reference>
<accession>A0AAV0EK36</accession>
<proteinExistence type="predicted"/>
<comment type="caution">
    <text evidence="1">The sequence shown here is derived from an EMBL/GenBank/DDBJ whole genome shotgun (WGS) entry which is preliminary data.</text>
</comment>
<evidence type="ECO:0000313" key="2">
    <source>
        <dbReference type="Proteomes" id="UP001152523"/>
    </source>
</evidence>
<organism evidence="1 2">
    <name type="scientific">Cuscuta epithymum</name>
    <dbReference type="NCBI Taxonomy" id="186058"/>
    <lineage>
        <taxon>Eukaryota</taxon>
        <taxon>Viridiplantae</taxon>
        <taxon>Streptophyta</taxon>
        <taxon>Embryophyta</taxon>
        <taxon>Tracheophyta</taxon>
        <taxon>Spermatophyta</taxon>
        <taxon>Magnoliopsida</taxon>
        <taxon>eudicotyledons</taxon>
        <taxon>Gunneridae</taxon>
        <taxon>Pentapetalae</taxon>
        <taxon>asterids</taxon>
        <taxon>lamiids</taxon>
        <taxon>Solanales</taxon>
        <taxon>Convolvulaceae</taxon>
        <taxon>Cuscuteae</taxon>
        <taxon>Cuscuta</taxon>
        <taxon>Cuscuta subgen. Cuscuta</taxon>
    </lineage>
</organism>
<name>A0AAV0EK36_9ASTE</name>
<sequence length="149" mass="17406">MMNLNLRTTLFFNISPITGKLASREESSYGLVQVQNRKSKSSAYKSIRDGHKNPRDETDYFLYPVDARFDSPHKLAAVLKNHKYTTWWLKHMNHICIRRLGSTTNSTIVFQLHFEFQQEISNASASLFYMYLFIEPCICKTLVSLNFKN</sequence>